<dbReference type="AlphaFoldDB" id="A0A927CQD2"/>
<reference evidence="3" key="1">
    <citation type="submission" date="2020-09" db="EMBL/GenBank/DDBJ databases">
        <title>A novel bacterium of genus Paenibacillus, isolated from South China Sea.</title>
        <authorList>
            <person name="Huang H."/>
            <person name="Mo K."/>
            <person name="Hu Y."/>
        </authorList>
    </citation>
    <scope>NUCLEOTIDE SEQUENCE</scope>
    <source>
        <strain evidence="3">IB182493</strain>
    </source>
</reference>
<gene>
    <name evidence="3" type="ORF">IDH41_15580</name>
</gene>
<dbReference type="PANTHER" id="PTHR31088:SF6">
    <property type="entry name" value="PHAGE SHOCK PROTEIN A"/>
    <property type="match status" value="1"/>
</dbReference>
<evidence type="ECO:0000313" key="3">
    <source>
        <dbReference type="EMBL" id="MBD2870011.1"/>
    </source>
</evidence>
<comment type="caution">
    <text evidence="3">The sequence shown here is derived from an EMBL/GenBank/DDBJ whole genome shotgun (WGS) entry which is preliminary data.</text>
</comment>
<dbReference type="RefSeq" id="WP_190862583.1">
    <property type="nucleotide sequence ID" value="NZ_JACXIY010000017.1"/>
</dbReference>
<dbReference type="PANTHER" id="PTHR31088">
    <property type="entry name" value="MEMBRANE-ASSOCIATED PROTEIN VIPP1, CHLOROPLASTIC"/>
    <property type="match status" value="1"/>
</dbReference>
<evidence type="ECO:0000313" key="4">
    <source>
        <dbReference type="Proteomes" id="UP000632125"/>
    </source>
</evidence>
<keyword evidence="4" id="KW-1185">Reference proteome</keyword>
<dbReference type="InterPro" id="IPR007157">
    <property type="entry name" value="PspA_VIPP1"/>
</dbReference>
<dbReference type="Proteomes" id="UP000632125">
    <property type="component" value="Unassembled WGS sequence"/>
</dbReference>
<name>A0A927CQD2_9BACL</name>
<evidence type="ECO:0000256" key="1">
    <source>
        <dbReference type="ARBA" id="ARBA00043985"/>
    </source>
</evidence>
<proteinExistence type="inferred from homology"/>
<feature type="coiled-coil region" evidence="2">
    <location>
        <begin position="33"/>
        <end position="135"/>
    </location>
</feature>
<evidence type="ECO:0000256" key="2">
    <source>
        <dbReference type="SAM" id="Coils"/>
    </source>
</evidence>
<accession>A0A927CQD2</accession>
<dbReference type="Pfam" id="PF04012">
    <property type="entry name" value="PspA_IM30"/>
    <property type="match status" value="1"/>
</dbReference>
<keyword evidence="2" id="KW-0175">Coiled coil</keyword>
<organism evidence="3 4">
    <name type="scientific">Paenibacillus arenilitoris</name>
    <dbReference type="NCBI Taxonomy" id="2772299"/>
    <lineage>
        <taxon>Bacteria</taxon>
        <taxon>Bacillati</taxon>
        <taxon>Bacillota</taxon>
        <taxon>Bacilli</taxon>
        <taxon>Bacillales</taxon>
        <taxon>Paenibacillaceae</taxon>
        <taxon>Paenibacillus</taxon>
    </lineage>
</organism>
<dbReference type="EMBL" id="JACXIY010000017">
    <property type="protein sequence ID" value="MBD2870011.1"/>
    <property type="molecule type" value="Genomic_DNA"/>
</dbReference>
<comment type="similarity">
    <text evidence="1">Belongs to the PspA/Vipp/IM30 family.</text>
</comment>
<sequence length="221" mass="25306">MGVFKRVKEIVAADLHRMLDKCEDPVSMAQLYLRQIEERIEKTNEALAGQLAAEQETASLLDHMAQIVAKRLRQAELAVDREEERIAEIAIADKLQHEKLMEGYARNLDSIQVNIGALKQEIVRLKELHRELRERLYFLASRARAARAIEGAASFPAYRTDKVMRGFERLEQNVRRLEAGASAKRWAAAPHQGELDRIDRNEEIQAELKRIKDARGKKQTG</sequence>
<protein>
    <submittedName>
        <fullName evidence="3">PspA/IM30 family protein</fullName>
    </submittedName>
</protein>